<reference evidence="2 3" key="1">
    <citation type="submission" date="2024-12" db="EMBL/GenBank/DDBJ databases">
        <title>The coexistence of Mycolicibacterium septicum and Mycolicibacterium nivoides in clinical samples.</title>
        <authorList>
            <person name="Wang C."/>
            <person name="Feng Y."/>
            <person name="Zong Z."/>
        </authorList>
    </citation>
    <scope>NUCLEOTIDE SEQUENCE [LARGE SCALE GENOMIC DNA]</scope>
    <source>
        <strain evidence="2 3">120310</strain>
    </source>
</reference>
<dbReference type="EMBL" id="JBKBDE010000002">
    <property type="protein sequence ID" value="MFN6550671.1"/>
    <property type="molecule type" value="Genomic_DNA"/>
</dbReference>
<dbReference type="InterPro" id="IPR003615">
    <property type="entry name" value="HNH_nuc"/>
</dbReference>
<dbReference type="Proteomes" id="UP001635817">
    <property type="component" value="Unassembled WGS sequence"/>
</dbReference>
<name>A0ABW9LRP8_9MYCO</name>
<protein>
    <submittedName>
        <fullName evidence="2">HNH endonuclease</fullName>
    </submittedName>
</protein>
<gene>
    <name evidence="2" type="ORF">ACK4CP_09730</name>
</gene>
<evidence type="ECO:0000259" key="1">
    <source>
        <dbReference type="Pfam" id="PF01844"/>
    </source>
</evidence>
<dbReference type="CDD" id="cd00085">
    <property type="entry name" value="HNHc"/>
    <property type="match status" value="1"/>
</dbReference>
<proteinExistence type="predicted"/>
<evidence type="ECO:0000313" key="3">
    <source>
        <dbReference type="Proteomes" id="UP001635817"/>
    </source>
</evidence>
<keyword evidence="2" id="KW-0378">Hydrolase</keyword>
<keyword evidence="2" id="KW-0540">Nuclease</keyword>
<sequence length="94" mass="10369">MPVKTPCLDRCGQYALPGKSRCRACERKRRRNGYDHPAYRALGRPSGRCRLQIRCAGAPAESWHHVVPLAKGGGHQPSNCIPACISCNSALRDR</sequence>
<accession>A0ABW9LRP8</accession>
<keyword evidence="2" id="KW-0255">Endonuclease</keyword>
<keyword evidence="3" id="KW-1185">Reference proteome</keyword>
<dbReference type="InterPro" id="IPR002711">
    <property type="entry name" value="HNH"/>
</dbReference>
<dbReference type="GO" id="GO:0004519">
    <property type="term" value="F:endonuclease activity"/>
    <property type="evidence" value="ECO:0007669"/>
    <property type="project" value="UniProtKB-KW"/>
</dbReference>
<evidence type="ECO:0000313" key="2">
    <source>
        <dbReference type="EMBL" id="MFN6550671.1"/>
    </source>
</evidence>
<dbReference type="Pfam" id="PF01844">
    <property type="entry name" value="HNH"/>
    <property type="match status" value="1"/>
</dbReference>
<organism evidence="2 3">
    <name type="scientific">Mycolicibacterium septicum</name>
    <dbReference type="NCBI Taxonomy" id="98668"/>
    <lineage>
        <taxon>Bacteria</taxon>
        <taxon>Bacillati</taxon>
        <taxon>Actinomycetota</taxon>
        <taxon>Actinomycetes</taxon>
        <taxon>Mycobacteriales</taxon>
        <taxon>Mycobacteriaceae</taxon>
        <taxon>Mycolicibacterium</taxon>
    </lineage>
</organism>
<dbReference type="Gene3D" id="1.10.30.50">
    <property type="match status" value="1"/>
</dbReference>
<comment type="caution">
    <text evidence="2">The sequence shown here is derived from an EMBL/GenBank/DDBJ whole genome shotgun (WGS) entry which is preliminary data.</text>
</comment>
<feature type="domain" description="HNH" evidence="1">
    <location>
        <begin position="59"/>
        <end position="93"/>
    </location>
</feature>
<dbReference type="RefSeq" id="WP_409549457.1">
    <property type="nucleotide sequence ID" value="NZ_JBKBDE010000002.1"/>
</dbReference>